<dbReference type="Gene3D" id="3.40.47.10">
    <property type="match status" value="2"/>
</dbReference>
<evidence type="ECO:0000313" key="7">
    <source>
        <dbReference type="Proteomes" id="UP000705867"/>
    </source>
</evidence>
<dbReference type="PANTHER" id="PTHR11877:SF46">
    <property type="entry name" value="TYPE III POLYKETIDE SYNTHASE A"/>
    <property type="match status" value="1"/>
</dbReference>
<comment type="similarity">
    <text evidence="1">Belongs to the thiolase-like superfamily. Chalcone/stilbene synthases family.</text>
</comment>
<dbReference type="InterPro" id="IPR016039">
    <property type="entry name" value="Thiolase-like"/>
</dbReference>
<comment type="caution">
    <text evidence="6">The sequence shown here is derived from an EMBL/GenBank/DDBJ whole genome shotgun (WGS) entry which is preliminary data.</text>
</comment>
<dbReference type="GO" id="GO:0030639">
    <property type="term" value="P:polyketide biosynthetic process"/>
    <property type="evidence" value="ECO:0007669"/>
    <property type="project" value="TreeGrafter"/>
</dbReference>
<dbReference type="GO" id="GO:0016020">
    <property type="term" value="C:membrane"/>
    <property type="evidence" value="ECO:0007669"/>
    <property type="project" value="InterPro"/>
</dbReference>
<name>A0A953J337_9BACT</name>
<dbReference type="Pfam" id="PF08392">
    <property type="entry name" value="FAE1_CUT1_RppA"/>
    <property type="match status" value="1"/>
</dbReference>
<feature type="domain" description="Chalcone/stilbene synthase C-terminal" evidence="4">
    <location>
        <begin position="214"/>
        <end position="353"/>
    </location>
</feature>
<dbReference type="CDD" id="cd00831">
    <property type="entry name" value="CHS_like"/>
    <property type="match status" value="1"/>
</dbReference>
<dbReference type="EMBL" id="JAIOIV010000030">
    <property type="protein sequence ID" value="MBZ0155351.1"/>
    <property type="molecule type" value="Genomic_DNA"/>
</dbReference>
<dbReference type="GO" id="GO:0016747">
    <property type="term" value="F:acyltransferase activity, transferring groups other than amino-acyl groups"/>
    <property type="evidence" value="ECO:0007669"/>
    <property type="project" value="InterPro"/>
</dbReference>
<evidence type="ECO:0000256" key="1">
    <source>
        <dbReference type="ARBA" id="ARBA00005531"/>
    </source>
</evidence>
<reference evidence="6" key="2">
    <citation type="submission" date="2021-08" db="EMBL/GenBank/DDBJ databases">
        <authorList>
            <person name="Dalcin Martins P."/>
        </authorList>
    </citation>
    <scope>NUCLEOTIDE SEQUENCE</scope>
    <source>
        <strain evidence="6">MAG_39</strain>
    </source>
</reference>
<keyword evidence="2" id="KW-0808">Transferase</keyword>
<dbReference type="SUPFAM" id="SSF53901">
    <property type="entry name" value="Thiolase-like"/>
    <property type="match status" value="1"/>
</dbReference>
<reference evidence="6" key="1">
    <citation type="journal article" date="2021" name="bioRxiv">
        <title>Unraveling nitrogen, sulfur and carbon metabolic pathways and microbial community transcriptional responses to substrate deprivation and toxicity stresses in a bioreactor mimicking anoxic brackish coastal sediment conditions.</title>
        <authorList>
            <person name="Martins P.D."/>
            <person name="Echeveste M.J."/>
            <person name="Arshad A."/>
            <person name="Kurth J."/>
            <person name="Ouboter H."/>
            <person name="Jetten M.S.M."/>
            <person name="Welte C.U."/>
        </authorList>
    </citation>
    <scope>NUCLEOTIDE SEQUENCE</scope>
    <source>
        <strain evidence="6">MAG_39</strain>
    </source>
</reference>
<dbReference type="Pfam" id="PF02797">
    <property type="entry name" value="Chal_sti_synt_C"/>
    <property type="match status" value="1"/>
</dbReference>
<feature type="active site" description="Acyl-thioester intermediate" evidence="3">
    <location>
        <position position="148"/>
    </location>
</feature>
<dbReference type="PIRSF" id="PIRSF000451">
    <property type="entry name" value="PKS_III"/>
    <property type="match status" value="1"/>
</dbReference>
<dbReference type="InterPro" id="IPR013601">
    <property type="entry name" value="FAE1_typ3_polyketide_synth"/>
</dbReference>
<dbReference type="InterPro" id="IPR011141">
    <property type="entry name" value="Polyketide_synthase_type-III"/>
</dbReference>
<dbReference type="PANTHER" id="PTHR11877">
    <property type="entry name" value="HYDROXYMETHYLGLUTARYL-COA SYNTHASE"/>
    <property type="match status" value="1"/>
</dbReference>
<gene>
    <name evidence="6" type="ORF">K8I29_03940</name>
</gene>
<evidence type="ECO:0000256" key="2">
    <source>
        <dbReference type="ARBA" id="ARBA00022679"/>
    </source>
</evidence>
<sequence length="355" mass="38357">MRLPAGEGIRIASFATASPPFVATQEYAKDFLVRHYSGRLSERSRSLIEKVYSHPSVMKRRFAFDSPLCLIDEDPDSRIARFTRWAVDLSEQAACAALKKAGVTADRVDGLVVNTCTGYICPGISTYLIGKLGLPSRTQAYDLVGGGCGGALPNLQLAAALAGGRRGGIALSISVEICSATFQMGDETSLIISNALFADGAAAAVLGDRPGGFEVVSSSSHYAPEHRDDIRYIHKEGQLHNQLSLRLPGLVRKAVSRTVAELLEPLSLRIEEIKHWALHPGGERIINAVKEELGLSEEQVIPVRTVLSEFGNLSSPTVWYVLEEIERRGIESGEWCIMLAFGAGLSAHACLLRKG</sequence>
<feature type="domain" description="FAE" evidence="5">
    <location>
        <begin position="72"/>
        <end position="210"/>
    </location>
</feature>
<dbReference type="InterPro" id="IPR012328">
    <property type="entry name" value="Chalcone/stilbene_synt_C"/>
</dbReference>
<accession>A0A953J337</accession>
<organism evidence="6 7">
    <name type="scientific">Candidatus Nitrobium versatile</name>
    <dbReference type="NCBI Taxonomy" id="2884831"/>
    <lineage>
        <taxon>Bacteria</taxon>
        <taxon>Pseudomonadati</taxon>
        <taxon>Nitrospirota</taxon>
        <taxon>Nitrospiria</taxon>
        <taxon>Nitrospirales</taxon>
        <taxon>Nitrospiraceae</taxon>
        <taxon>Candidatus Nitrobium</taxon>
    </lineage>
</organism>
<protein>
    <submittedName>
        <fullName evidence="6">Type III polyketide synthase</fullName>
    </submittedName>
</protein>
<evidence type="ECO:0000259" key="4">
    <source>
        <dbReference type="Pfam" id="PF02797"/>
    </source>
</evidence>
<evidence type="ECO:0000259" key="5">
    <source>
        <dbReference type="Pfam" id="PF08392"/>
    </source>
</evidence>
<dbReference type="GO" id="GO:0006633">
    <property type="term" value="P:fatty acid biosynthetic process"/>
    <property type="evidence" value="ECO:0007669"/>
    <property type="project" value="InterPro"/>
</dbReference>
<evidence type="ECO:0000313" key="6">
    <source>
        <dbReference type="EMBL" id="MBZ0155351.1"/>
    </source>
</evidence>
<proteinExistence type="inferred from homology"/>
<evidence type="ECO:0000256" key="3">
    <source>
        <dbReference type="PIRSR" id="PIRSR000451-1"/>
    </source>
</evidence>
<dbReference type="AlphaFoldDB" id="A0A953J337"/>
<dbReference type="Proteomes" id="UP000705867">
    <property type="component" value="Unassembled WGS sequence"/>
</dbReference>